<dbReference type="GO" id="GO:0004803">
    <property type="term" value="F:transposase activity"/>
    <property type="evidence" value="ECO:0007669"/>
    <property type="project" value="InterPro"/>
</dbReference>
<feature type="domain" description="Transposase IS110-like N-terminal" evidence="1">
    <location>
        <begin position="6"/>
        <end position="146"/>
    </location>
</feature>
<proteinExistence type="predicted"/>
<dbReference type="GO" id="GO:0006313">
    <property type="term" value="P:DNA transposition"/>
    <property type="evidence" value="ECO:0007669"/>
    <property type="project" value="InterPro"/>
</dbReference>
<dbReference type="InterPro" id="IPR002525">
    <property type="entry name" value="Transp_IS110-like_N"/>
</dbReference>
<dbReference type="AlphaFoldDB" id="A0A2A2SAI4"/>
<dbReference type="GO" id="GO:0003677">
    <property type="term" value="F:DNA binding"/>
    <property type="evidence" value="ECO:0007669"/>
    <property type="project" value="InterPro"/>
</dbReference>
<evidence type="ECO:0000313" key="4">
    <source>
        <dbReference type="Proteomes" id="UP000218151"/>
    </source>
</evidence>
<dbReference type="Proteomes" id="UP000218151">
    <property type="component" value="Unassembled WGS sequence"/>
</dbReference>
<dbReference type="PANTHER" id="PTHR33055:SF3">
    <property type="entry name" value="PUTATIVE TRANSPOSASE FOR IS117-RELATED"/>
    <property type="match status" value="1"/>
</dbReference>
<keyword evidence="4" id="KW-1185">Reference proteome</keyword>
<dbReference type="NCBIfam" id="NF033542">
    <property type="entry name" value="transpos_IS110"/>
    <property type="match status" value="1"/>
</dbReference>
<name>A0A2A2SAI4_9SPHN</name>
<evidence type="ECO:0000313" key="3">
    <source>
        <dbReference type="EMBL" id="PAX06314.1"/>
    </source>
</evidence>
<dbReference type="Pfam" id="PF01548">
    <property type="entry name" value="DEDD_Tnp_IS110"/>
    <property type="match status" value="1"/>
</dbReference>
<dbReference type="InterPro" id="IPR003346">
    <property type="entry name" value="Transposase_20"/>
</dbReference>
<sequence>MEVSTVGLDLAKSVFQVHAVDAAGTAVIRKALRRGQVLPFFAKLPRCLIGMEACGTSHHWARELGKLGHEVRLMPPAYVKPYVKRGKTDANDAEAICEAVTRPSMRFVPVKSAEQQAALALHRTRDLLVKQRTQLVNMVRGLLAEFGIEMARGLHHALSLAARLSAGEAADVPALAQRVVTGLADQIGAVQVRLAALERELVTWHKQNELSQRLATIPGVGVVSATALAASVVEPERFRSGRQFAASLGLTPLQNCSGGKERMGRISRMGDRYLRRLLVVGMTSLVRRARAKPEAVDPRITAMLGRKPVRVVTVAAANRTARIAWAVMTRGESYRAPIAAAA</sequence>
<feature type="domain" description="Transposase IS116/IS110/IS902 C-terminal" evidence="2">
    <location>
        <begin position="212"/>
        <end position="290"/>
    </location>
</feature>
<reference evidence="4" key="1">
    <citation type="submission" date="2017-09" db="EMBL/GenBank/DDBJ databases">
        <authorList>
            <person name="Feng G."/>
            <person name="Zhu H."/>
        </authorList>
    </citation>
    <scope>NUCLEOTIDE SEQUENCE [LARGE SCALE GENOMIC DNA]</scope>
    <source>
        <strain evidence="4">1PNM-20</strain>
    </source>
</reference>
<comment type="caution">
    <text evidence="3">The sequence shown here is derived from an EMBL/GenBank/DDBJ whole genome shotgun (WGS) entry which is preliminary data.</text>
</comment>
<evidence type="ECO:0000259" key="1">
    <source>
        <dbReference type="Pfam" id="PF01548"/>
    </source>
</evidence>
<dbReference type="Pfam" id="PF02371">
    <property type="entry name" value="Transposase_20"/>
    <property type="match status" value="1"/>
</dbReference>
<dbReference type="PANTHER" id="PTHR33055">
    <property type="entry name" value="TRANSPOSASE FOR INSERTION SEQUENCE ELEMENT IS1111A"/>
    <property type="match status" value="1"/>
</dbReference>
<organism evidence="3 4">
    <name type="scientific">Sphingomonas lenta</name>
    <dbReference type="NCBI Taxonomy" id="1141887"/>
    <lineage>
        <taxon>Bacteria</taxon>
        <taxon>Pseudomonadati</taxon>
        <taxon>Pseudomonadota</taxon>
        <taxon>Alphaproteobacteria</taxon>
        <taxon>Sphingomonadales</taxon>
        <taxon>Sphingomonadaceae</taxon>
        <taxon>Sphingomonas</taxon>
    </lineage>
</organism>
<dbReference type="InterPro" id="IPR047650">
    <property type="entry name" value="Transpos_IS110"/>
</dbReference>
<dbReference type="RefSeq" id="WP_095999796.1">
    <property type="nucleotide sequence ID" value="NZ_NSLI01000009.1"/>
</dbReference>
<dbReference type="EMBL" id="NSLI01000009">
    <property type="protein sequence ID" value="PAX06314.1"/>
    <property type="molecule type" value="Genomic_DNA"/>
</dbReference>
<accession>A0A2A2SAI4</accession>
<gene>
    <name evidence="3" type="ORF">CKY28_18095</name>
</gene>
<protein>
    <submittedName>
        <fullName evidence="3">IS110 family transposase</fullName>
    </submittedName>
</protein>
<dbReference type="OrthoDB" id="5289737at2"/>
<evidence type="ECO:0000259" key="2">
    <source>
        <dbReference type="Pfam" id="PF02371"/>
    </source>
</evidence>